<name>A0AA86SM45_9FABA</name>
<evidence type="ECO:0000256" key="3">
    <source>
        <dbReference type="ARBA" id="ARBA00022821"/>
    </source>
</evidence>
<dbReference type="GO" id="GO:0006952">
    <property type="term" value="P:defense response"/>
    <property type="evidence" value="ECO:0007669"/>
    <property type="project" value="UniProtKB-KW"/>
</dbReference>
<dbReference type="InterPro" id="IPR032675">
    <property type="entry name" value="LRR_dom_sf"/>
</dbReference>
<dbReference type="GO" id="GO:0043531">
    <property type="term" value="F:ADP binding"/>
    <property type="evidence" value="ECO:0007669"/>
    <property type="project" value="InterPro"/>
</dbReference>
<evidence type="ECO:0000256" key="1">
    <source>
        <dbReference type="ARBA" id="ARBA00008894"/>
    </source>
</evidence>
<keyword evidence="8" id="KW-1185">Reference proteome</keyword>
<dbReference type="Gene3D" id="3.40.50.300">
    <property type="entry name" value="P-loop containing nucleotide triphosphate hydrolases"/>
    <property type="match status" value="1"/>
</dbReference>
<dbReference type="InterPro" id="IPR042197">
    <property type="entry name" value="Apaf_helical"/>
</dbReference>
<dbReference type="Gene3D" id="1.10.8.430">
    <property type="entry name" value="Helical domain of apoptotic protease-activating factors"/>
    <property type="match status" value="1"/>
</dbReference>
<feature type="coiled-coil region" evidence="5">
    <location>
        <begin position="103"/>
        <end position="158"/>
    </location>
</feature>
<protein>
    <recommendedName>
        <fullName evidence="6">AAA+ ATPase domain-containing protein</fullName>
    </recommendedName>
</protein>
<dbReference type="Pfam" id="PF23247">
    <property type="entry name" value="LRR_RPS2"/>
    <property type="match status" value="4"/>
</dbReference>
<dbReference type="InterPro" id="IPR003593">
    <property type="entry name" value="AAA+_ATPase"/>
</dbReference>
<dbReference type="Pfam" id="PF00931">
    <property type="entry name" value="NB-ARC"/>
    <property type="match status" value="1"/>
</dbReference>
<dbReference type="InterPro" id="IPR050905">
    <property type="entry name" value="Plant_NBS-LRR"/>
</dbReference>
<keyword evidence="4" id="KW-0067">ATP-binding</keyword>
<accession>A0AA86SM45</accession>
<keyword evidence="2" id="KW-0547">Nucleotide-binding</keyword>
<dbReference type="InterPro" id="IPR057135">
    <property type="entry name" value="At4g27190-like_LRR"/>
</dbReference>
<dbReference type="SUPFAM" id="SSF52058">
    <property type="entry name" value="L domain-like"/>
    <property type="match status" value="2"/>
</dbReference>
<dbReference type="PANTHER" id="PTHR33463">
    <property type="entry name" value="NB-ARC DOMAIN-CONTAINING PROTEIN-RELATED"/>
    <property type="match status" value="1"/>
</dbReference>
<dbReference type="InterPro" id="IPR027417">
    <property type="entry name" value="P-loop_NTPase"/>
</dbReference>
<evidence type="ECO:0000256" key="4">
    <source>
        <dbReference type="ARBA" id="ARBA00022840"/>
    </source>
</evidence>
<dbReference type="SUPFAM" id="SSF52540">
    <property type="entry name" value="P-loop containing nucleoside triphosphate hydrolases"/>
    <property type="match status" value="1"/>
</dbReference>
<keyword evidence="3" id="KW-0611">Plant defense</keyword>
<keyword evidence="5" id="KW-0175">Coiled coil</keyword>
<comment type="similarity">
    <text evidence="1">Belongs to the disease resistance NB-LRR family.</text>
</comment>
<dbReference type="Proteomes" id="UP001189624">
    <property type="component" value="Chromosome 4"/>
</dbReference>
<evidence type="ECO:0000259" key="6">
    <source>
        <dbReference type="SMART" id="SM00382"/>
    </source>
</evidence>
<dbReference type="EMBL" id="OY731401">
    <property type="protein sequence ID" value="CAJ1950250.1"/>
    <property type="molecule type" value="Genomic_DNA"/>
</dbReference>
<dbReference type="SUPFAM" id="SSF52047">
    <property type="entry name" value="RNI-like"/>
    <property type="match status" value="2"/>
</dbReference>
<reference evidence="7" key="1">
    <citation type="submission" date="2023-10" db="EMBL/GenBank/DDBJ databases">
        <authorList>
            <person name="Domelevo Entfellner J.-B."/>
        </authorList>
    </citation>
    <scope>NUCLEOTIDE SEQUENCE</scope>
</reference>
<dbReference type="PRINTS" id="PR00364">
    <property type="entry name" value="DISEASERSIST"/>
</dbReference>
<sequence length="1719" mass="197037">MPLEIRQWIRGGDEPEGEKIVAENFQRIIDTRKVSRGIGELVYRFGEMSFSREVAHPIFQIDNLPPSMDSLGPFGKVVERVIDSVWDHVVRQVTYILHYKQNVVELKHSVKDLRLEKERIDHQRDAAEKNLHNIEGKVTEWVQQVSEFESTVEEFENDEGHKRARSPNCYVFSYLRNRHRLGRQAKKMAVDVKKLKDESPKFDEVAYRQNVTSNDATLSNAGFVEFGSTKSTMEKVMRHLEDSSVRMIGLYGPGGVGKTTLIKEIARKAKDNKLFDRVARVEITANPNPQKIQEEIAYVLGLRLEGEGQNVRADCLRRRLKREKGNILLILDDLWDKLDLNKLGIPLDDDQDDDLSNNNKDYDKDRKVLKKEKILHDHKGCKLLLISRNRKVLHEEMDVKSIFCLKELDEKDALMLFQKVAKIPNEMSVSKQEIVKKYCAGLPMAIVTVARALRNKSESVWEATLEQLKKQELVGVQTSMDISVKMSYDHLENDEMKSILLVCAQMGHQALIMDLVKYCFGLGILEGVYSIREAREKIDRSIQMLKDSGLVLDGSSNIHFNMHDLVRDAALSIAHKDRNVFTLRNGKLDYWPELERFTSISVCDTDIIDGLPRVISCSQLQFFQINTIDPSLQIPDSFFGEMKNLRVLILTGFHLLNLPSSIEFLLQLRMLCLERCTLPDDLSKVGELKKIRILSFSGSQLKKLPPELRELDKLQLLDISDCSKLEIIPPNIISSLTRLEELYIRKSLIKMLVEVETNKVQDLFLSELKSLHELKVVDLSIPCASDLPNHLFFDKLKDYKIVIGDLEMFSVEDFRMPSKYESFRVLALQLKDNTNIHSLKGIKLLFKTVQILLLGKVDGVQNVVNELNTEGFPDLKHLFITNNNDIKYVTSTELSNCVNVFFPNLESLCLYNLRSLEMICYGPITVASFTKLKTIKVESCYHLKNLFLLYVDKFLTSPEMYEICECKSEMDKFLASLETIEVSECKSLKEILQIPEDYGKIEFLELSTLTLQSLPSFTSFYTKVGAQKTSVQRDKAPPLFGELVVIPNLESLNLSLKKLKSLIISECPNMKKILETEGNSGNKVCIFPKLEEFQLSKMNSLTDMWQTKVSVDSFSSLISVHIVECNKLDKIFPSHMEGWFESLENLKVSDCKSVEVIFEIKDSQEIDPSGGIDTNLQLILLEYLPKLKQLWSKDPEGILNFKTLRTVDVKHCDELRNLFPASVAKDFPKLERMSALFCGKMVGIVASEDASETNKDRLVFPELTCMKLYYLSNIKSFYEGRHPIKCPKLKELTVVGCHKLKIFSTETSKTTNEGHKFVLSAEKVFPKLEYLEIDMEEAQRWLSLNYQMHRLKEFHLSSVESVHLLYQFLYRMPNLENLYLTEDHREVLVPTANSAPQQILGTVIQLKQLFLYWSDVKDLGFERDQVLQRLELLSLQGCQQLCNLAPPAVSLAYLTSLELNYCPGLKNLMASSTAQSMVQLKTMKVIYCGEVEQIVTNEGSEEMKIVFGKLITIELALLNKLASFCSCNNCKFEFPTLEILIIRECPKMKTFTEGSSTTPKLESIFGVEGEEKSKWQWEGDLNATVQKVFNDKLTFITYTQEGLFLRAHNEFIIKEVWLGTHSVQQNSFRRLKSLNAWGWTTLVHVIPSHLLSCFQNLEILTVKSCSSAQVIFNINDENRKASGISRLKKLALYDLPKLEHVWDKDPEGVIDLQMLNYEC</sequence>
<dbReference type="Gramene" id="rna-AYBTSS11_LOCUS14153">
    <property type="protein sequence ID" value="CAJ1950250.1"/>
    <property type="gene ID" value="gene-AYBTSS11_LOCUS14153"/>
</dbReference>
<evidence type="ECO:0000313" key="7">
    <source>
        <dbReference type="EMBL" id="CAJ1950250.1"/>
    </source>
</evidence>
<dbReference type="InterPro" id="IPR002182">
    <property type="entry name" value="NB-ARC"/>
</dbReference>
<proteinExistence type="inferred from homology"/>
<gene>
    <name evidence="7" type="ORF">AYBTSS11_LOCUS14153</name>
</gene>
<dbReference type="SMART" id="SM00382">
    <property type="entry name" value="AAA"/>
    <property type="match status" value="1"/>
</dbReference>
<dbReference type="Gene3D" id="3.80.10.10">
    <property type="entry name" value="Ribonuclease Inhibitor"/>
    <property type="match status" value="4"/>
</dbReference>
<dbReference type="GO" id="GO:0005524">
    <property type="term" value="F:ATP binding"/>
    <property type="evidence" value="ECO:0007669"/>
    <property type="project" value="UniProtKB-KW"/>
</dbReference>
<evidence type="ECO:0000256" key="5">
    <source>
        <dbReference type="SAM" id="Coils"/>
    </source>
</evidence>
<evidence type="ECO:0000256" key="2">
    <source>
        <dbReference type="ARBA" id="ARBA00022741"/>
    </source>
</evidence>
<dbReference type="PANTHER" id="PTHR33463:SF196">
    <property type="entry name" value="NB-ARC DOMAIN DISEASE RESISTANCE PROTEIN"/>
    <property type="match status" value="1"/>
</dbReference>
<evidence type="ECO:0000313" key="8">
    <source>
        <dbReference type="Proteomes" id="UP001189624"/>
    </source>
</evidence>
<organism evidence="7 8">
    <name type="scientific">Sphenostylis stenocarpa</name>
    <dbReference type="NCBI Taxonomy" id="92480"/>
    <lineage>
        <taxon>Eukaryota</taxon>
        <taxon>Viridiplantae</taxon>
        <taxon>Streptophyta</taxon>
        <taxon>Embryophyta</taxon>
        <taxon>Tracheophyta</taxon>
        <taxon>Spermatophyta</taxon>
        <taxon>Magnoliopsida</taxon>
        <taxon>eudicotyledons</taxon>
        <taxon>Gunneridae</taxon>
        <taxon>Pentapetalae</taxon>
        <taxon>rosids</taxon>
        <taxon>fabids</taxon>
        <taxon>Fabales</taxon>
        <taxon>Fabaceae</taxon>
        <taxon>Papilionoideae</taxon>
        <taxon>50 kb inversion clade</taxon>
        <taxon>NPAAA clade</taxon>
        <taxon>indigoferoid/millettioid clade</taxon>
        <taxon>Phaseoleae</taxon>
        <taxon>Sphenostylis</taxon>
    </lineage>
</organism>
<feature type="domain" description="AAA+ ATPase" evidence="6">
    <location>
        <begin position="244"/>
        <end position="413"/>
    </location>
</feature>